<organism evidence="1 2">
    <name type="scientific">Arsenicibacter rosenii</name>
    <dbReference type="NCBI Taxonomy" id="1750698"/>
    <lineage>
        <taxon>Bacteria</taxon>
        <taxon>Pseudomonadati</taxon>
        <taxon>Bacteroidota</taxon>
        <taxon>Cytophagia</taxon>
        <taxon>Cytophagales</taxon>
        <taxon>Spirosomataceae</taxon>
        <taxon>Arsenicibacter</taxon>
    </lineage>
</organism>
<dbReference type="SUPFAM" id="SSF48452">
    <property type="entry name" value="TPR-like"/>
    <property type="match status" value="1"/>
</dbReference>
<evidence type="ECO:0008006" key="3">
    <source>
        <dbReference type="Google" id="ProtNLM"/>
    </source>
</evidence>
<evidence type="ECO:0000313" key="1">
    <source>
        <dbReference type="EMBL" id="OIN59420.1"/>
    </source>
</evidence>
<dbReference type="Gene3D" id="1.25.40.10">
    <property type="entry name" value="Tetratricopeptide repeat domain"/>
    <property type="match status" value="1"/>
</dbReference>
<sequence length="508" mass="58272">MLTIFVPQAEKLPVQQLIDAEYRLNEVVFINDLLQVGEQQAARHLIVKEHEIRLPIDWRNEAPPYLLAYPLVLTPDNLLAVVYTKLNNYESAYEKAAGNPALLRDIDLLNCIQHGVAVGFPQEPEAFDSPFEEYRFWHNAAVLGHYGELTRFVHYSVIRRYYERAFDLAPNDEWRAFTGKHWATLLLDADELAEAGVLLADCIRFAVSEDALYELKNVQYGVWMKQLTAPYDPALLSQIKETLWDVLQYYERNQQSVQAALLLIDAAQIANYADSFSEALGYVNRAIQLLEEEAIPELVANAQYRKGTLLYTWAQNGNPQFYRAAMEAYQQALRVFSKENAPDVFAEIHHHLGVIFSEIPDEVKKKSVWAAVSMSSFREALTFFTRETHPYEYARICNSFANALTNFPEAKLSDNYTRALSYYEEALDIRTADEYPYERVLTILNFLEAAWFVSVPEADQQQALFAKMTRLAQEVPDLVDDPKLIAEADKQLAMLAQLKNDWQTINAL</sequence>
<protein>
    <recommendedName>
        <fullName evidence="3">Tetratricopeptide repeat protein</fullName>
    </recommendedName>
</protein>
<gene>
    <name evidence="1" type="ORF">BLX24_10640</name>
</gene>
<dbReference type="OrthoDB" id="1393167at2"/>
<name>A0A1S2VLZ5_9BACT</name>
<dbReference type="RefSeq" id="WP_071503102.1">
    <property type="nucleotide sequence ID" value="NZ_MORL01000004.1"/>
</dbReference>
<proteinExistence type="predicted"/>
<dbReference type="EMBL" id="MORL01000004">
    <property type="protein sequence ID" value="OIN59420.1"/>
    <property type="molecule type" value="Genomic_DNA"/>
</dbReference>
<accession>A0A1S2VLZ5</accession>
<keyword evidence="2" id="KW-1185">Reference proteome</keyword>
<reference evidence="1 2" key="1">
    <citation type="submission" date="2016-10" db="EMBL/GenBank/DDBJ databases">
        <title>Arsenicibacter rosenii gen. nov., sp. nov., an efficient arsenic-methylating bacterium isolated from an arsenic-contaminated paddy soil.</title>
        <authorList>
            <person name="Huang K."/>
        </authorList>
    </citation>
    <scope>NUCLEOTIDE SEQUENCE [LARGE SCALE GENOMIC DNA]</scope>
    <source>
        <strain evidence="1 2">SM-1</strain>
    </source>
</reference>
<comment type="caution">
    <text evidence="1">The sequence shown here is derived from an EMBL/GenBank/DDBJ whole genome shotgun (WGS) entry which is preliminary data.</text>
</comment>
<dbReference type="AlphaFoldDB" id="A0A1S2VLZ5"/>
<dbReference type="InterPro" id="IPR011990">
    <property type="entry name" value="TPR-like_helical_dom_sf"/>
</dbReference>
<evidence type="ECO:0000313" key="2">
    <source>
        <dbReference type="Proteomes" id="UP000181790"/>
    </source>
</evidence>
<dbReference type="Proteomes" id="UP000181790">
    <property type="component" value="Unassembled WGS sequence"/>
</dbReference>